<keyword evidence="1" id="KW-0596">Phosphopantetheine</keyword>
<evidence type="ECO:0000256" key="1">
    <source>
        <dbReference type="ARBA" id="ARBA00022450"/>
    </source>
</evidence>
<dbReference type="SUPFAM" id="SSF53901">
    <property type="entry name" value="Thiolase-like"/>
    <property type="match status" value="1"/>
</dbReference>
<dbReference type="InterPro" id="IPR014030">
    <property type="entry name" value="Ketoacyl_synth_N"/>
</dbReference>
<dbReference type="NCBIfam" id="TIGR04556">
    <property type="entry name" value="PKS_assoc"/>
    <property type="match status" value="1"/>
</dbReference>
<dbReference type="Gene3D" id="3.40.47.10">
    <property type="match status" value="1"/>
</dbReference>
<accession>A0A813KQD6</accession>
<proteinExistence type="predicted"/>
<dbReference type="InterPro" id="IPR030834">
    <property type="entry name" value="PKS_assoc_dom"/>
</dbReference>
<dbReference type="Pfam" id="PF00109">
    <property type="entry name" value="ketoacyl-synt"/>
    <property type="match status" value="1"/>
</dbReference>
<dbReference type="PROSITE" id="PS52004">
    <property type="entry name" value="KS3_2"/>
    <property type="match status" value="1"/>
</dbReference>
<gene>
    <name evidence="4" type="ORF">PGLA2088_LOCUS36038</name>
</gene>
<evidence type="ECO:0000256" key="2">
    <source>
        <dbReference type="ARBA" id="ARBA00022553"/>
    </source>
</evidence>
<dbReference type="EMBL" id="CAJNNW010032016">
    <property type="protein sequence ID" value="CAE8710629.1"/>
    <property type="molecule type" value="Genomic_DNA"/>
</dbReference>
<evidence type="ECO:0000313" key="4">
    <source>
        <dbReference type="EMBL" id="CAE8710629.1"/>
    </source>
</evidence>
<dbReference type="InterPro" id="IPR020841">
    <property type="entry name" value="PKS_Beta-ketoAc_synthase_dom"/>
</dbReference>
<dbReference type="GO" id="GO:0006633">
    <property type="term" value="P:fatty acid biosynthetic process"/>
    <property type="evidence" value="ECO:0007669"/>
    <property type="project" value="TreeGrafter"/>
</dbReference>
<organism evidence="4 5">
    <name type="scientific">Polarella glacialis</name>
    <name type="common">Dinoflagellate</name>
    <dbReference type="NCBI Taxonomy" id="89957"/>
    <lineage>
        <taxon>Eukaryota</taxon>
        <taxon>Sar</taxon>
        <taxon>Alveolata</taxon>
        <taxon>Dinophyceae</taxon>
        <taxon>Suessiales</taxon>
        <taxon>Suessiaceae</taxon>
        <taxon>Polarella</taxon>
    </lineage>
</organism>
<evidence type="ECO:0000259" key="3">
    <source>
        <dbReference type="PROSITE" id="PS52004"/>
    </source>
</evidence>
<dbReference type="PANTHER" id="PTHR43775">
    <property type="entry name" value="FATTY ACID SYNTHASE"/>
    <property type="match status" value="1"/>
</dbReference>
<feature type="domain" description="Ketosynthase family 3 (KS3)" evidence="3">
    <location>
        <begin position="339"/>
        <end position="525"/>
    </location>
</feature>
<dbReference type="AlphaFoldDB" id="A0A813KQD6"/>
<sequence length="525" mass="57581">LQGFPMWSPAVNGLQIGQLVEIDSEDGEVSGQHGQLVDWLPESGEFEVALLSSGKSLRVDPKHVRTVTDCQGAATGGPESFDIVVGPRTNRDALGEALSNCLLERGFCVLRLVQSDEDRRQALKVLRQFDADSRLGRLAHEVEDGYLGRGCRAKVMWLDPDDSSVPEGSPLKRSDANITSLAEIIQPFAEDVLGFPVTERTPAMACMSMSDADEVEYEHPNATDATIEEFYGTWCRSALRVVHFMGPSTGSVTLSTKEKAPMSNLEESYEIAAAPNTIVVVRSDTFDYAYDEPEDDGEAFWLQSFLLRPGPKWALGELVSGDLAMLSSRGDGPPPPNGDHNVAVVALSIQSCGKMTDHHKEWAAYMAGCDGQLEMPIARFDYLPYYSDEVDMPGYTTFVKHFSVQEGIELFDNRVFEISNMEAECMDPMFRQVMEVGYLSLLQIGLTKKMANQNATHASVSVGLDKQEWLNMPVATSVATNNQQAIVANRFNYTFNLKGGSFACDTACSSSLVAAHLGKVNLLER</sequence>
<reference evidence="4" key="1">
    <citation type="submission" date="2021-02" db="EMBL/GenBank/DDBJ databases">
        <authorList>
            <person name="Dougan E. K."/>
            <person name="Rhodes N."/>
            <person name="Thang M."/>
            <person name="Chan C."/>
        </authorList>
    </citation>
    <scope>NUCLEOTIDE SEQUENCE</scope>
</reference>
<comment type="caution">
    <text evidence="4">The sequence shown here is derived from an EMBL/GenBank/DDBJ whole genome shotgun (WGS) entry which is preliminary data.</text>
</comment>
<keyword evidence="2" id="KW-0597">Phosphoprotein</keyword>
<evidence type="ECO:0000313" key="5">
    <source>
        <dbReference type="Proteomes" id="UP000626109"/>
    </source>
</evidence>
<feature type="non-terminal residue" evidence="4">
    <location>
        <position position="525"/>
    </location>
</feature>
<protein>
    <recommendedName>
        <fullName evidence="3">Ketosynthase family 3 (KS3) domain-containing protein</fullName>
    </recommendedName>
</protein>
<feature type="non-terminal residue" evidence="4">
    <location>
        <position position="1"/>
    </location>
</feature>
<name>A0A813KQD6_POLGL</name>
<dbReference type="InterPro" id="IPR016039">
    <property type="entry name" value="Thiolase-like"/>
</dbReference>
<dbReference type="InterPro" id="IPR050091">
    <property type="entry name" value="PKS_NRPS_Biosynth_Enz"/>
</dbReference>
<dbReference type="Proteomes" id="UP000626109">
    <property type="component" value="Unassembled WGS sequence"/>
</dbReference>
<dbReference type="PANTHER" id="PTHR43775:SF37">
    <property type="entry name" value="SI:DKEY-61P9.11"/>
    <property type="match status" value="1"/>
</dbReference>
<dbReference type="GO" id="GO:0004312">
    <property type="term" value="F:fatty acid synthase activity"/>
    <property type="evidence" value="ECO:0007669"/>
    <property type="project" value="TreeGrafter"/>
</dbReference>